<keyword evidence="8" id="KW-0961">Cell wall biogenesis/degradation</keyword>
<gene>
    <name evidence="9" type="ORF">BISU_1262</name>
</gene>
<evidence type="ECO:0000256" key="5">
    <source>
        <dbReference type="ARBA" id="ARBA00022833"/>
    </source>
</evidence>
<evidence type="ECO:0000256" key="4">
    <source>
        <dbReference type="ARBA" id="ARBA00022801"/>
    </source>
</evidence>
<dbReference type="eggNOG" id="COG2173">
    <property type="taxonomic scope" value="Bacteria"/>
</dbReference>
<evidence type="ECO:0000256" key="8">
    <source>
        <dbReference type="ARBA" id="ARBA00023316"/>
    </source>
</evidence>
<protein>
    <submittedName>
        <fullName evidence="9">Dipeptidase</fullName>
    </submittedName>
</protein>
<dbReference type="AlphaFoldDB" id="A0A087EBJ5"/>
<dbReference type="PANTHER" id="PTHR43126">
    <property type="entry name" value="D-ALANYL-D-ALANINE DIPEPTIDASE"/>
    <property type="match status" value="1"/>
</dbReference>
<evidence type="ECO:0000313" key="9">
    <source>
        <dbReference type="EMBL" id="KFJ05146.1"/>
    </source>
</evidence>
<dbReference type="InterPro" id="IPR000755">
    <property type="entry name" value="A_A_dipeptidase"/>
</dbReference>
<evidence type="ECO:0000256" key="1">
    <source>
        <dbReference type="ARBA" id="ARBA00001362"/>
    </source>
</evidence>
<dbReference type="GO" id="GO:0008237">
    <property type="term" value="F:metallopeptidase activity"/>
    <property type="evidence" value="ECO:0007669"/>
    <property type="project" value="UniProtKB-KW"/>
</dbReference>
<dbReference type="RefSeq" id="WP_051921986.1">
    <property type="nucleotide sequence ID" value="NZ_CP062939.1"/>
</dbReference>
<evidence type="ECO:0000256" key="7">
    <source>
        <dbReference type="ARBA" id="ARBA00023049"/>
    </source>
</evidence>
<keyword evidence="6" id="KW-0224">Dipeptidase</keyword>
<dbReference type="GO" id="GO:0006508">
    <property type="term" value="P:proteolysis"/>
    <property type="evidence" value="ECO:0007669"/>
    <property type="project" value="UniProtKB-KW"/>
</dbReference>
<evidence type="ECO:0000256" key="6">
    <source>
        <dbReference type="ARBA" id="ARBA00022997"/>
    </source>
</evidence>
<keyword evidence="3" id="KW-0479">Metal-binding</keyword>
<dbReference type="Gene3D" id="3.30.1380.10">
    <property type="match status" value="1"/>
</dbReference>
<accession>A0A087EBJ5</accession>
<dbReference type="Proteomes" id="UP000029055">
    <property type="component" value="Unassembled WGS sequence"/>
</dbReference>
<dbReference type="InterPro" id="IPR009045">
    <property type="entry name" value="Zn_M74/Hedgehog-like"/>
</dbReference>
<dbReference type="OrthoDB" id="9801430at2"/>
<reference evidence="9 10" key="1">
    <citation type="submission" date="2014-03" db="EMBL/GenBank/DDBJ databases">
        <title>Genomics of Bifidobacteria.</title>
        <authorList>
            <person name="Ventura M."/>
            <person name="Milani C."/>
            <person name="Lugli G.A."/>
        </authorList>
    </citation>
    <scope>NUCLEOTIDE SEQUENCE [LARGE SCALE GENOMIC DNA]</scope>
    <source>
        <strain evidence="9 10">LMG 11597</strain>
    </source>
</reference>
<dbReference type="GO" id="GO:0071555">
    <property type="term" value="P:cell wall organization"/>
    <property type="evidence" value="ECO:0007669"/>
    <property type="project" value="UniProtKB-KW"/>
</dbReference>
<comment type="catalytic activity">
    <reaction evidence="1">
        <text>D-alanyl-D-alanine + H2O = 2 D-alanine</text>
        <dbReference type="Rhea" id="RHEA:20661"/>
        <dbReference type="ChEBI" id="CHEBI:15377"/>
        <dbReference type="ChEBI" id="CHEBI:57416"/>
        <dbReference type="ChEBI" id="CHEBI:57822"/>
        <dbReference type="EC" id="3.4.13.22"/>
    </reaction>
</comment>
<comment type="caution">
    <text evidence="9">The sequence shown here is derived from an EMBL/GenBank/DDBJ whole genome shotgun (WGS) entry which is preliminary data.</text>
</comment>
<keyword evidence="4" id="KW-0378">Hydrolase</keyword>
<evidence type="ECO:0000256" key="2">
    <source>
        <dbReference type="ARBA" id="ARBA00022670"/>
    </source>
</evidence>
<dbReference type="STRING" id="77635.BISU_1262"/>
<dbReference type="GO" id="GO:0160237">
    <property type="term" value="F:D-Ala-D-Ala dipeptidase activity"/>
    <property type="evidence" value="ECO:0007669"/>
    <property type="project" value="UniProtKB-EC"/>
</dbReference>
<dbReference type="EMBL" id="JGZR01000001">
    <property type="protein sequence ID" value="KFJ05146.1"/>
    <property type="molecule type" value="Genomic_DNA"/>
</dbReference>
<evidence type="ECO:0000256" key="3">
    <source>
        <dbReference type="ARBA" id="ARBA00022723"/>
    </source>
</evidence>
<proteinExistence type="predicted"/>
<keyword evidence="7" id="KW-0482">Metalloprotease</keyword>
<keyword evidence="5" id="KW-0862">Zinc</keyword>
<sequence length="189" mass="21445">MILLNDPRVREVPVNDCGEQMVSVDGIDERIAVDRSRSEIASNYDRFCYARESVTGMLRRAVAFLPRDVDFLVKEIYRPYSRQVRSFEEGLEFYRESNPELNEEALRELACQYVAPPEVAGHPTGGAVDIVLIQDGKELDMGTKFNDEPVAPENLTYTDCPFIAPEQRANRQMLSRAMESAGFVNYPAE</sequence>
<keyword evidence="10" id="KW-1185">Reference proteome</keyword>
<dbReference type="SUPFAM" id="SSF55166">
    <property type="entry name" value="Hedgehog/DD-peptidase"/>
    <property type="match status" value="1"/>
</dbReference>
<name>A0A087EBJ5_9BIFI</name>
<evidence type="ECO:0000313" key="10">
    <source>
        <dbReference type="Proteomes" id="UP000029055"/>
    </source>
</evidence>
<dbReference type="Pfam" id="PF01427">
    <property type="entry name" value="Peptidase_M15"/>
    <property type="match status" value="1"/>
</dbReference>
<keyword evidence="2" id="KW-0645">Protease</keyword>
<dbReference type="GO" id="GO:0046872">
    <property type="term" value="F:metal ion binding"/>
    <property type="evidence" value="ECO:0007669"/>
    <property type="project" value="UniProtKB-KW"/>
</dbReference>
<dbReference type="PANTHER" id="PTHR43126:SF2">
    <property type="entry name" value="D-ALANYL-D-ALANINE DIPEPTIDASE"/>
    <property type="match status" value="1"/>
</dbReference>
<organism evidence="9 10">
    <name type="scientific">Bifidobacterium subtile</name>
    <dbReference type="NCBI Taxonomy" id="77635"/>
    <lineage>
        <taxon>Bacteria</taxon>
        <taxon>Bacillati</taxon>
        <taxon>Actinomycetota</taxon>
        <taxon>Actinomycetes</taxon>
        <taxon>Bifidobacteriales</taxon>
        <taxon>Bifidobacteriaceae</taxon>
        <taxon>Bifidobacterium</taxon>
    </lineage>
</organism>